<reference evidence="1" key="1">
    <citation type="journal article" date="2014" name="Front. Microbiol.">
        <title>High frequency of phylogenetically diverse reductive dehalogenase-homologous genes in deep subseafloor sedimentary metagenomes.</title>
        <authorList>
            <person name="Kawai M."/>
            <person name="Futagami T."/>
            <person name="Toyoda A."/>
            <person name="Takaki Y."/>
            <person name="Nishi S."/>
            <person name="Hori S."/>
            <person name="Arai W."/>
            <person name="Tsubouchi T."/>
            <person name="Morono Y."/>
            <person name="Uchiyama I."/>
            <person name="Ito T."/>
            <person name="Fujiyama A."/>
            <person name="Inagaki F."/>
            <person name="Takami H."/>
        </authorList>
    </citation>
    <scope>NUCLEOTIDE SEQUENCE</scope>
    <source>
        <strain evidence="1">Expedition CK06-06</strain>
    </source>
</reference>
<feature type="non-terminal residue" evidence="1">
    <location>
        <position position="1"/>
    </location>
</feature>
<protein>
    <submittedName>
        <fullName evidence="1">Uncharacterized protein</fullName>
    </submittedName>
</protein>
<dbReference type="AlphaFoldDB" id="X1UYF1"/>
<name>X1UYF1_9ZZZZ</name>
<accession>X1UYF1</accession>
<dbReference type="EMBL" id="BARW01026725">
    <property type="protein sequence ID" value="GAJ08612.1"/>
    <property type="molecule type" value="Genomic_DNA"/>
</dbReference>
<comment type="caution">
    <text evidence="1">The sequence shown here is derived from an EMBL/GenBank/DDBJ whole genome shotgun (WGS) entry which is preliminary data.</text>
</comment>
<proteinExistence type="predicted"/>
<gene>
    <name evidence="1" type="ORF">S12H4_43530</name>
</gene>
<sequence length="95" mass="11108">EVTNSAALGAALRSVKSYYNSENLPFDWTELVGNFLKIEESIVIHPDKKYALLYDDMLSVYNKYEDYILRSGEDPELSRQVFIKKHFKNQRDNQS</sequence>
<organism evidence="1">
    <name type="scientific">marine sediment metagenome</name>
    <dbReference type="NCBI Taxonomy" id="412755"/>
    <lineage>
        <taxon>unclassified sequences</taxon>
        <taxon>metagenomes</taxon>
        <taxon>ecological metagenomes</taxon>
    </lineage>
</organism>
<evidence type="ECO:0000313" key="1">
    <source>
        <dbReference type="EMBL" id="GAJ08612.1"/>
    </source>
</evidence>